<feature type="compositionally biased region" description="Low complexity" evidence="1">
    <location>
        <begin position="38"/>
        <end position="53"/>
    </location>
</feature>
<evidence type="ECO:0000256" key="1">
    <source>
        <dbReference type="SAM" id="MobiDB-lite"/>
    </source>
</evidence>
<reference evidence="2 3" key="1">
    <citation type="submission" date="2020-06" db="EMBL/GenBank/DDBJ databases">
        <title>Transcriptomic and genomic resources for Thalictrum thalictroides and T. hernandezii: Facilitating candidate gene discovery in an emerging model plant lineage.</title>
        <authorList>
            <person name="Arias T."/>
            <person name="Riano-Pachon D.M."/>
            <person name="Di Stilio V.S."/>
        </authorList>
    </citation>
    <scope>NUCLEOTIDE SEQUENCE [LARGE SCALE GENOMIC DNA]</scope>
    <source>
        <strain evidence="3">cv. WT478/WT964</strain>
        <tissue evidence="2">Leaves</tissue>
    </source>
</reference>
<name>A0A7J6WRJ0_THATH</name>
<evidence type="ECO:0000313" key="3">
    <source>
        <dbReference type="Proteomes" id="UP000554482"/>
    </source>
</evidence>
<sequence>MWEDTIVASVDKDNLDSLQITDVVCSLTKVDGSDDVWSGQSSGNNSGSLENTSCDSTWYAGDGSSSSVKSHTKSKGKPSYFQ</sequence>
<feature type="region of interest" description="Disordered" evidence="1">
    <location>
        <begin position="31"/>
        <end position="82"/>
    </location>
</feature>
<dbReference type="Proteomes" id="UP000554482">
    <property type="component" value="Unassembled WGS sequence"/>
</dbReference>
<dbReference type="EMBL" id="JABWDY010011827">
    <property type="protein sequence ID" value="KAF5199528.1"/>
    <property type="molecule type" value="Genomic_DNA"/>
</dbReference>
<proteinExistence type="predicted"/>
<gene>
    <name evidence="2" type="ORF">FRX31_010885</name>
</gene>
<dbReference type="AlphaFoldDB" id="A0A7J6WRJ0"/>
<accession>A0A7J6WRJ0</accession>
<comment type="caution">
    <text evidence="2">The sequence shown here is derived from an EMBL/GenBank/DDBJ whole genome shotgun (WGS) entry which is preliminary data.</text>
</comment>
<keyword evidence="3" id="KW-1185">Reference proteome</keyword>
<evidence type="ECO:0000313" key="2">
    <source>
        <dbReference type="EMBL" id="KAF5199528.1"/>
    </source>
</evidence>
<protein>
    <submittedName>
        <fullName evidence="2">Uncharacterized protein</fullName>
    </submittedName>
</protein>
<organism evidence="2 3">
    <name type="scientific">Thalictrum thalictroides</name>
    <name type="common">Rue-anemone</name>
    <name type="synonym">Anemone thalictroides</name>
    <dbReference type="NCBI Taxonomy" id="46969"/>
    <lineage>
        <taxon>Eukaryota</taxon>
        <taxon>Viridiplantae</taxon>
        <taxon>Streptophyta</taxon>
        <taxon>Embryophyta</taxon>
        <taxon>Tracheophyta</taxon>
        <taxon>Spermatophyta</taxon>
        <taxon>Magnoliopsida</taxon>
        <taxon>Ranunculales</taxon>
        <taxon>Ranunculaceae</taxon>
        <taxon>Thalictroideae</taxon>
        <taxon>Thalictrum</taxon>
    </lineage>
</organism>